<organism evidence="1 2">
    <name type="scientific">Monilinia laxa</name>
    <name type="common">Brown rot fungus</name>
    <name type="synonym">Sclerotinia laxa</name>
    <dbReference type="NCBI Taxonomy" id="61186"/>
    <lineage>
        <taxon>Eukaryota</taxon>
        <taxon>Fungi</taxon>
        <taxon>Dikarya</taxon>
        <taxon>Ascomycota</taxon>
        <taxon>Pezizomycotina</taxon>
        <taxon>Leotiomycetes</taxon>
        <taxon>Helotiales</taxon>
        <taxon>Sclerotiniaceae</taxon>
        <taxon>Monilinia</taxon>
    </lineage>
</organism>
<accession>A0A5N6KG70</accession>
<comment type="caution">
    <text evidence="1">The sequence shown here is derived from an EMBL/GenBank/DDBJ whole genome shotgun (WGS) entry which is preliminary data.</text>
</comment>
<dbReference type="AlphaFoldDB" id="A0A5N6KG70"/>
<protein>
    <submittedName>
        <fullName evidence="1">Uncharacterized protein</fullName>
    </submittedName>
</protein>
<evidence type="ECO:0000313" key="1">
    <source>
        <dbReference type="EMBL" id="KAB8302648.1"/>
    </source>
</evidence>
<dbReference type="Proteomes" id="UP000326757">
    <property type="component" value="Unassembled WGS sequence"/>
</dbReference>
<evidence type="ECO:0000313" key="2">
    <source>
        <dbReference type="Proteomes" id="UP000326757"/>
    </source>
</evidence>
<gene>
    <name evidence="1" type="ORF">EYC80_006013</name>
</gene>
<proteinExistence type="predicted"/>
<sequence>MGGTVVRGFEDLGVLFNLKIECLYCQCYLICSGTYLSSIAIQFTTHYIYIHVDRFILVSHLLPLTV</sequence>
<name>A0A5N6KG70_MONLA</name>
<reference evidence="1 2" key="1">
    <citation type="submission" date="2019-06" db="EMBL/GenBank/DDBJ databases">
        <title>Genome Sequence of the Brown Rot Fungal Pathogen Monilinia laxa.</title>
        <authorList>
            <person name="De Miccolis Angelini R.M."/>
            <person name="Landi L."/>
            <person name="Abate D."/>
            <person name="Pollastro S."/>
            <person name="Romanazzi G."/>
            <person name="Faretra F."/>
        </authorList>
    </citation>
    <scope>NUCLEOTIDE SEQUENCE [LARGE SCALE GENOMIC DNA]</scope>
    <source>
        <strain evidence="1 2">Mlax316</strain>
    </source>
</reference>
<dbReference type="EMBL" id="VIGI01000003">
    <property type="protein sequence ID" value="KAB8302648.1"/>
    <property type="molecule type" value="Genomic_DNA"/>
</dbReference>
<keyword evidence="2" id="KW-1185">Reference proteome</keyword>